<organism evidence="2 3">
    <name type="scientific">Takifugu flavidus</name>
    <name type="common">sansaifugu</name>
    <dbReference type="NCBI Taxonomy" id="433684"/>
    <lineage>
        <taxon>Eukaryota</taxon>
        <taxon>Metazoa</taxon>
        <taxon>Chordata</taxon>
        <taxon>Craniata</taxon>
        <taxon>Vertebrata</taxon>
        <taxon>Euteleostomi</taxon>
        <taxon>Actinopterygii</taxon>
        <taxon>Neopterygii</taxon>
        <taxon>Teleostei</taxon>
        <taxon>Neoteleostei</taxon>
        <taxon>Acanthomorphata</taxon>
        <taxon>Eupercaria</taxon>
        <taxon>Tetraodontiformes</taxon>
        <taxon>Tetradontoidea</taxon>
        <taxon>Tetraodontidae</taxon>
        <taxon>Takifugu</taxon>
    </lineage>
</organism>
<keyword evidence="3" id="KW-1185">Reference proteome</keyword>
<evidence type="ECO:0000313" key="2">
    <source>
        <dbReference type="EMBL" id="TWW64124.1"/>
    </source>
</evidence>
<dbReference type="AlphaFoldDB" id="A0A5C6N9E4"/>
<accession>A0A5C6N9E4</accession>
<proteinExistence type="predicted"/>
<feature type="compositionally biased region" description="Basic and acidic residues" evidence="1">
    <location>
        <begin position="61"/>
        <end position="71"/>
    </location>
</feature>
<protein>
    <submittedName>
        <fullName evidence="2">Uncharacterized protein</fullName>
    </submittedName>
</protein>
<dbReference type="Proteomes" id="UP000324091">
    <property type="component" value="Chromosome 3"/>
</dbReference>
<evidence type="ECO:0000256" key="1">
    <source>
        <dbReference type="SAM" id="MobiDB-lite"/>
    </source>
</evidence>
<dbReference type="EMBL" id="RHFK02000016">
    <property type="protein sequence ID" value="TWW64124.1"/>
    <property type="molecule type" value="Genomic_DNA"/>
</dbReference>
<sequence length="94" mass="10447">MTIGEGRNEDRPVLELLHFGQEILPDPEKALHLFPRTMASDLEVLILIPAASHAAANRSSDCWRSRADDANRTTSSAKSRDPILRSRNRTPSTP</sequence>
<evidence type="ECO:0000313" key="3">
    <source>
        <dbReference type="Proteomes" id="UP000324091"/>
    </source>
</evidence>
<reference evidence="2 3" key="1">
    <citation type="submission" date="2019-04" db="EMBL/GenBank/DDBJ databases">
        <title>Chromosome genome assembly for Takifugu flavidus.</title>
        <authorList>
            <person name="Xiao S."/>
        </authorList>
    </citation>
    <scope>NUCLEOTIDE SEQUENCE [LARGE SCALE GENOMIC DNA]</scope>
    <source>
        <strain evidence="2">HTHZ2018</strain>
        <tissue evidence="2">Muscle</tissue>
    </source>
</reference>
<gene>
    <name evidence="2" type="ORF">D4764_03G0011320</name>
</gene>
<feature type="region of interest" description="Disordered" evidence="1">
    <location>
        <begin position="55"/>
        <end position="94"/>
    </location>
</feature>
<name>A0A5C6N9E4_9TELE</name>
<comment type="caution">
    <text evidence="2">The sequence shown here is derived from an EMBL/GenBank/DDBJ whole genome shotgun (WGS) entry which is preliminary data.</text>
</comment>